<evidence type="ECO:0000259" key="2">
    <source>
        <dbReference type="PROSITE" id="PS51459"/>
    </source>
</evidence>
<evidence type="ECO:0000313" key="3">
    <source>
        <dbReference type="EMBL" id="MDS1270025.1"/>
    </source>
</evidence>
<dbReference type="Proteomes" id="UP001250214">
    <property type="component" value="Unassembled WGS sequence"/>
</dbReference>
<feature type="region of interest" description="Disordered" evidence="1">
    <location>
        <begin position="149"/>
        <end position="171"/>
    </location>
</feature>
<dbReference type="SUPFAM" id="SSF140931">
    <property type="entry name" value="Fic-like"/>
    <property type="match status" value="1"/>
</dbReference>
<dbReference type="RefSeq" id="WP_310911571.1">
    <property type="nucleotide sequence ID" value="NZ_JAVLVT010000003.1"/>
</dbReference>
<dbReference type="EMBL" id="JAVLVT010000003">
    <property type="protein sequence ID" value="MDS1270025.1"/>
    <property type="molecule type" value="Genomic_DNA"/>
</dbReference>
<feature type="region of interest" description="Disordered" evidence="1">
    <location>
        <begin position="73"/>
        <end position="101"/>
    </location>
</feature>
<dbReference type="Gene3D" id="1.10.3290.10">
    <property type="entry name" value="Fido-like domain"/>
    <property type="match status" value="1"/>
</dbReference>
<sequence length="301" mass="31297">MSNVDPLARIAELPAVQEAVQHARTTVDRLFGHRVLRRRGSDVAMEATLRGARASAALAGADVPLEVLRAQGAADTGETGERHPDDAADGAGTVATTDGGTTDARVRGALRIYGDLGPLVQTWSTAPRQVLARLHTLAAADLVAPEHLGRPREAGHAPPVVDLESTTAADGPLGEPPASAELTARLQALGQLVSTRSAAPALVTSSVVHGELMVLRPFGWGDGLVARAAERLTLIDLGLDPKALAPTEIGHAQDLQQYRTALAAYRSGTPEGISQWIAHCSEAVASGARETLATCEALMRG</sequence>
<evidence type="ECO:0000256" key="1">
    <source>
        <dbReference type="SAM" id="MobiDB-lite"/>
    </source>
</evidence>
<keyword evidence="4" id="KW-1185">Reference proteome</keyword>
<name>A0ABU2H405_9ACTN</name>
<reference evidence="4" key="1">
    <citation type="submission" date="2023-07" db="EMBL/GenBank/DDBJ databases">
        <title>Novel species in the genus Lipingzhangella isolated from Sambhar Salt Lake.</title>
        <authorList>
            <person name="Jiya N."/>
            <person name="Kajale S."/>
            <person name="Sharma A."/>
        </authorList>
    </citation>
    <scope>NUCLEOTIDE SEQUENCE [LARGE SCALE GENOMIC DNA]</scope>
    <source>
        <strain evidence="4">LS1_29</strain>
    </source>
</reference>
<proteinExistence type="predicted"/>
<evidence type="ECO:0000313" key="4">
    <source>
        <dbReference type="Proteomes" id="UP001250214"/>
    </source>
</evidence>
<gene>
    <name evidence="3" type="ORF">RIF23_06935</name>
</gene>
<dbReference type="InterPro" id="IPR036597">
    <property type="entry name" value="Fido-like_dom_sf"/>
</dbReference>
<comment type="caution">
    <text evidence="3">The sequence shown here is derived from an EMBL/GenBank/DDBJ whole genome shotgun (WGS) entry which is preliminary data.</text>
</comment>
<dbReference type="InterPro" id="IPR003812">
    <property type="entry name" value="Fido"/>
</dbReference>
<feature type="domain" description="Fido" evidence="2">
    <location>
        <begin position="126"/>
        <end position="279"/>
    </location>
</feature>
<feature type="compositionally biased region" description="Low complexity" evidence="1">
    <location>
        <begin position="89"/>
        <end position="101"/>
    </location>
</feature>
<organism evidence="3 4">
    <name type="scientific">Lipingzhangella rawalii</name>
    <dbReference type="NCBI Taxonomy" id="2055835"/>
    <lineage>
        <taxon>Bacteria</taxon>
        <taxon>Bacillati</taxon>
        <taxon>Actinomycetota</taxon>
        <taxon>Actinomycetes</taxon>
        <taxon>Streptosporangiales</taxon>
        <taxon>Nocardiopsidaceae</taxon>
        <taxon>Lipingzhangella</taxon>
    </lineage>
</organism>
<dbReference type="PROSITE" id="PS51459">
    <property type="entry name" value="FIDO"/>
    <property type="match status" value="1"/>
</dbReference>
<accession>A0ABU2H405</accession>
<protein>
    <submittedName>
        <fullName evidence="3">Oxidoreductase</fullName>
    </submittedName>
</protein>